<protein>
    <submittedName>
        <fullName evidence="2">Uncharacterized protein</fullName>
    </submittedName>
</protein>
<dbReference type="Proteomes" id="UP000233469">
    <property type="component" value="Unassembled WGS sequence"/>
</dbReference>
<sequence length="129" mass="14665">MIRRPFSFTILFILYFASITLLTDNPLLTLFYAIFIRFFFFWLGNNLVEHEAFTVLYSCISTGVTCFIVLAFPSFSSFSPFSFVASSLSFISFNALPHISSCILLPTPQSPSASQDRPCILRLIFSFIK</sequence>
<keyword evidence="1" id="KW-0812">Transmembrane</keyword>
<comment type="caution">
    <text evidence="2">The sequence shown here is derived from an EMBL/GenBank/DDBJ whole genome shotgun (WGS) entry which is preliminary data.</text>
</comment>
<feature type="transmembrane region" description="Helical" evidence="1">
    <location>
        <begin position="55"/>
        <end position="75"/>
    </location>
</feature>
<dbReference type="AlphaFoldDB" id="A0A2N1NFG9"/>
<keyword evidence="1" id="KW-1133">Transmembrane helix</keyword>
<gene>
    <name evidence="2" type="ORF">RhiirC2_374678</name>
</gene>
<accession>A0A2N1NFG9</accession>
<keyword evidence="1" id="KW-0472">Membrane</keyword>
<feature type="transmembrane region" description="Helical" evidence="1">
    <location>
        <begin position="5"/>
        <end position="23"/>
    </location>
</feature>
<reference evidence="2 3" key="1">
    <citation type="submission" date="2016-04" db="EMBL/GenBank/DDBJ databases">
        <title>Genome analyses suggest a sexual origin of heterokaryosis in a supposedly ancient asexual fungus.</title>
        <authorList>
            <person name="Ropars J."/>
            <person name="Sedzielewska K."/>
            <person name="Noel J."/>
            <person name="Charron P."/>
            <person name="Farinelli L."/>
            <person name="Marton T."/>
            <person name="Kruger M."/>
            <person name="Pelin A."/>
            <person name="Brachmann A."/>
            <person name="Corradi N."/>
        </authorList>
    </citation>
    <scope>NUCLEOTIDE SEQUENCE [LARGE SCALE GENOMIC DNA]</scope>
    <source>
        <strain evidence="2 3">C2</strain>
    </source>
</reference>
<organism evidence="2 3">
    <name type="scientific">Rhizophagus irregularis</name>
    <dbReference type="NCBI Taxonomy" id="588596"/>
    <lineage>
        <taxon>Eukaryota</taxon>
        <taxon>Fungi</taxon>
        <taxon>Fungi incertae sedis</taxon>
        <taxon>Mucoromycota</taxon>
        <taxon>Glomeromycotina</taxon>
        <taxon>Glomeromycetes</taxon>
        <taxon>Glomerales</taxon>
        <taxon>Glomeraceae</taxon>
        <taxon>Rhizophagus</taxon>
    </lineage>
</organism>
<evidence type="ECO:0000313" key="2">
    <source>
        <dbReference type="EMBL" id="PKK72623.1"/>
    </source>
</evidence>
<reference evidence="2 3" key="2">
    <citation type="submission" date="2017-10" db="EMBL/GenBank/DDBJ databases">
        <title>Extensive intraspecific genome diversity in a model arbuscular mycorrhizal fungus.</title>
        <authorList>
            <person name="Chen E.C.H."/>
            <person name="Morin E."/>
            <person name="Baudet D."/>
            <person name="Noel J."/>
            <person name="Ndikumana S."/>
            <person name="Charron P."/>
            <person name="St-Onge C."/>
            <person name="Giorgi J."/>
            <person name="Grigoriev I.V."/>
            <person name="Roux C."/>
            <person name="Martin F.M."/>
            <person name="Corradi N."/>
        </authorList>
    </citation>
    <scope>NUCLEOTIDE SEQUENCE [LARGE SCALE GENOMIC DNA]</scope>
    <source>
        <strain evidence="2 3">C2</strain>
    </source>
</reference>
<dbReference type="EMBL" id="LLXL01000428">
    <property type="protein sequence ID" value="PKK72623.1"/>
    <property type="molecule type" value="Genomic_DNA"/>
</dbReference>
<proteinExistence type="predicted"/>
<name>A0A2N1NFG9_9GLOM</name>
<feature type="transmembrane region" description="Helical" evidence="1">
    <location>
        <begin position="29"/>
        <end position="48"/>
    </location>
</feature>
<evidence type="ECO:0000256" key="1">
    <source>
        <dbReference type="SAM" id="Phobius"/>
    </source>
</evidence>
<evidence type="ECO:0000313" key="3">
    <source>
        <dbReference type="Proteomes" id="UP000233469"/>
    </source>
</evidence>